<feature type="compositionally biased region" description="Low complexity" evidence="1">
    <location>
        <begin position="111"/>
        <end position="122"/>
    </location>
</feature>
<feature type="region of interest" description="Disordered" evidence="1">
    <location>
        <begin position="1"/>
        <end position="30"/>
    </location>
</feature>
<gene>
    <name evidence="2" type="primary">RvY_07579</name>
    <name evidence="2" type="synonym">RvY_07579.1</name>
    <name evidence="2" type="ORF">RvY_07579-1</name>
</gene>
<protein>
    <submittedName>
        <fullName evidence="2">Uncharacterized protein</fullName>
    </submittedName>
</protein>
<accession>A0A1D1V8S6</accession>
<dbReference type="OrthoDB" id="5983145at2759"/>
<evidence type="ECO:0000313" key="3">
    <source>
        <dbReference type="Proteomes" id="UP000186922"/>
    </source>
</evidence>
<reference evidence="2 3" key="1">
    <citation type="journal article" date="2016" name="Nat. Commun.">
        <title>Extremotolerant tardigrade genome and improved radiotolerance of human cultured cells by tardigrade-unique protein.</title>
        <authorList>
            <person name="Hashimoto T."/>
            <person name="Horikawa D.D."/>
            <person name="Saito Y."/>
            <person name="Kuwahara H."/>
            <person name="Kozuka-Hata H."/>
            <person name="Shin-I T."/>
            <person name="Minakuchi Y."/>
            <person name="Ohishi K."/>
            <person name="Motoyama A."/>
            <person name="Aizu T."/>
            <person name="Enomoto A."/>
            <person name="Kondo K."/>
            <person name="Tanaka S."/>
            <person name="Hara Y."/>
            <person name="Koshikawa S."/>
            <person name="Sagara H."/>
            <person name="Miura T."/>
            <person name="Yokobori S."/>
            <person name="Miyagawa K."/>
            <person name="Suzuki Y."/>
            <person name="Kubo T."/>
            <person name="Oyama M."/>
            <person name="Kohara Y."/>
            <person name="Fujiyama A."/>
            <person name="Arakawa K."/>
            <person name="Katayama T."/>
            <person name="Toyoda A."/>
            <person name="Kunieda T."/>
        </authorList>
    </citation>
    <scope>NUCLEOTIDE SEQUENCE [LARGE SCALE GENOMIC DNA]</scope>
    <source>
        <strain evidence="2 3">YOKOZUNA-1</strain>
    </source>
</reference>
<organism evidence="2 3">
    <name type="scientific">Ramazzottius varieornatus</name>
    <name type="common">Water bear</name>
    <name type="synonym">Tardigrade</name>
    <dbReference type="NCBI Taxonomy" id="947166"/>
    <lineage>
        <taxon>Eukaryota</taxon>
        <taxon>Metazoa</taxon>
        <taxon>Ecdysozoa</taxon>
        <taxon>Tardigrada</taxon>
        <taxon>Eutardigrada</taxon>
        <taxon>Parachela</taxon>
        <taxon>Hypsibioidea</taxon>
        <taxon>Ramazzottiidae</taxon>
        <taxon>Ramazzottius</taxon>
    </lineage>
</organism>
<dbReference type="EMBL" id="BDGG01000003">
    <property type="protein sequence ID" value="GAU96087.1"/>
    <property type="molecule type" value="Genomic_DNA"/>
</dbReference>
<evidence type="ECO:0000313" key="2">
    <source>
        <dbReference type="EMBL" id="GAU96087.1"/>
    </source>
</evidence>
<evidence type="ECO:0000256" key="1">
    <source>
        <dbReference type="SAM" id="MobiDB-lite"/>
    </source>
</evidence>
<keyword evidence="3" id="KW-1185">Reference proteome</keyword>
<comment type="caution">
    <text evidence="2">The sequence shown here is derived from an EMBL/GenBank/DDBJ whole genome shotgun (WGS) entry which is preliminary data.</text>
</comment>
<feature type="compositionally biased region" description="Basic and acidic residues" evidence="1">
    <location>
        <begin position="100"/>
        <end position="110"/>
    </location>
</feature>
<proteinExistence type="predicted"/>
<feature type="region of interest" description="Disordered" evidence="1">
    <location>
        <begin position="46"/>
        <end position="126"/>
    </location>
</feature>
<sequence length="150" mass="15791">MDAPASGGSGEVPPQRRVKRSRFSEASTVPVDYSSAVNTVPAPHVGYGSVSYHQPPEPTEVRSTNAFPTAGPAGSSSSSLPIVAKRKMGGRVLKTGVLTADKRQKTEEATSKASSSSSAKSAPGSAYLEEMKKYSEQLCAEERHARPLVK</sequence>
<dbReference type="Proteomes" id="UP000186922">
    <property type="component" value="Unassembled WGS sequence"/>
</dbReference>
<name>A0A1D1V8S6_RAMVA</name>
<dbReference type="AlphaFoldDB" id="A0A1D1V8S6"/>